<sequence length="327" mass="36012">MITLKAFILGILASFFFAFTFILNRSMEISGGSWLWSASLRFIFMVPFLFIIVSFRRNIMPLLKGMVKNPLPWVIWSFFGFVLFYAPITFAAAYGPGWLTAGTWQLTIIAGMLLSPLFYEWRQTADGLIKTRQSLALKPLAASSIIIIGVALMQGNNIHGLSWHLIVTSMLPVIVAAFSYPLGNRKMMEACNGEFDTYQRVLGMTLGSLPFWIIMAIIGWVKTGPPSSGQLTQTFIVAICSGVIATVLFFMATDMVRTEPHKLAAVEATQSGEVIFTLLGEIVLLSGNIPSLLSLTGLFLIIAGMIVNSFVSSQPNSTQKRKKSRTA</sequence>
<keyword evidence="1" id="KW-1133">Transmembrane helix</keyword>
<feature type="transmembrane region" description="Helical" evidence="1">
    <location>
        <begin position="73"/>
        <end position="95"/>
    </location>
</feature>
<dbReference type="Pfam" id="PF13536">
    <property type="entry name" value="EmrE"/>
    <property type="match status" value="1"/>
</dbReference>
<organism evidence="2 3">
    <name type="scientific">Scopulibacillus darangshiensis</name>
    <dbReference type="NCBI Taxonomy" id="442528"/>
    <lineage>
        <taxon>Bacteria</taxon>
        <taxon>Bacillati</taxon>
        <taxon>Bacillota</taxon>
        <taxon>Bacilli</taxon>
        <taxon>Bacillales</taxon>
        <taxon>Sporolactobacillaceae</taxon>
        <taxon>Scopulibacillus</taxon>
    </lineage>
</organism>
<keyword evidence="3" id="KW-1185">Reference proteome</keyword>
<name>A0A4R2P449_9BACL</name>
<feature type="transmembrane region" description="Helical" evidence="1">
    <location>
        <begin position="135"/>
        <end position="155"/>
    </location>
</feature>
<comment type="caution">
    <text evidence="2">The sequence shown here is derived from an EMBL/GenBank/DDBJ whole genome shotgun (WGS) entry which is preliminary data.</text>
</comment>
<protein>
    <submittedName>
        <fullName evidence="2">Putative multidrug resistance efflux transporter</fullName>
    </submittedName>
</protein>
<evidence type="ECO:0000313" key="3">
    <source>
        <dbReference type="Proteomes" id="UP000295416"/>
    </source>
</evidence>
<accession>A0A4R2P449</accession>
<feature type="transmembrane region" description="Helical" evidence="1">
    <location>
        <begin position="264"/>
        <end position="285"/>
    </location>
</feature>
<dbReference type="Proteomes" id="UP000295416">
    <property type="component" value="Unassembled WGS sequence"/>
</dbReference>
<feature type="transmembrane region" description="Helical" evidence="1">
    <location>
        <begin position="101"/>
        <end position="119"/>
    </location>
</feature>
<keyword evidence="1" id="KW-0472">Membrane</keyword>
<dbReference type="EMBL" id="SLXK01000014">
    <property type="protein sequence ID" value="TCP28918.1"/>
    <property type="molecule type" value="Genomic_DNA"/>
</dbReference>
<gene>
    <name evidence="2" type="ORF">EV207_11440</name>
</gene>
<reference evidence="2 3" key="1">
    <citation type="submission" date="2019-03" db="EMBL/GenBank/DDBJ databases">
        <title>Genomic Encyclopedia of Type Strains, Phase IV (KMG-IV): sequencing the most valuable type-strain genomes for metagenomic binning, comparative biology and taxonomic classification.</title>
        <authorList>
            <person name="Goeker M."/>
        </authorList>
    </citation>
    <scope>NUCLEOTIDE SEQUENCE [LARGE SCALE GENOMIC DNA]</scope>
    <source>
        <strain evidence="2 3">DSM 19377</strain>
    </source>
</reference>
<dbReference type="AlphaFoldDB" id="A0A4R2P449"/>
<dbReference type="InterPro" id="IPR032713">
    <property type="entry name" value="EmrE"/>
</dbReference>
<keyword evidence="1" id="KW-0812">Transmembrane</keyword>
<feature type="transmembrane region" description="Helical" evidence="1">
    <location>
        <begin position="33"/>
        <end position="53"/>
    </location>
</feature>
<evidence type="ECO:0000313" key="2">
    <source>
        <dbReference type="EMBL" id="TCP28918.1"/>
    </source>
</evidence>
<feature type="transmembrane region" description="Helical" evidence="1">
    <location>
        <begin position="291"/>
        <end position="311"/>
    </location>
</feature>
<feature type="transmembrane region" description="Helical" evidence="1">
    <location>
        <begin position="233"/>
        <end position="252"/>
    </location>
</feature>
<feature type="transmembrane region" description="Helical" evidence="1">
    <location>
        <begin position="161"/>
        <end position="180"/>
    </location>
</feature>
<feature type="transmembrane region" description="Helical" evidence="1">
    <location>
        <begin position="201"/>
        <end position="221"/>
    </location>
</feature>
<proteinExistence type="predicted"/>
<evidence type="ECO:0000256" key="1">
    <source>
        <dbReference type="SAM" id="Phobius"/>
    </source>
</evidence>
<feature type="transmembrane region" description="Helical" evidence="1">
    <location>
        <begin position="7"/>
        <end position="27"/>
    </location>
</feature>